<proteinExistence type="predicted"/>
<feature type="compositionally biased region" description="Acidic residues" evidence="1">
    <location>
        <begin position="188"/>
        <end position="220"/>
    </location>
</feature>
<protein>
    <recommendedName>
        <fullName evidence="2">DUF6532 domain-containing protein</fullName>
    </recommendedName>
</protein>
<reference evidence="3 4" key="1">
    <citation type="submission" date="2024-02" db="EMBL/GenBank/DDBJ databases">
        <title>A draft genome for the cacao thread blight pathogen Marasmius crinis-equi.</title>
        <authorList>
            <person name="Cohen S.P."/>
            <person name="Baruah I.K."/>
            <person name="Amoako-Attah I."/>
            <person name="Bukari Y."/>
            <person name="Meinhardt L.W."/>
            <person name="Bailey B.A."/>
        </authorList>
    </citation>
    <scope>NUCLEOTIDE SEQUENCE [LARGE SCALE GENOMIC DNA]</scope>
    <source>
        <strain evidence="3 4">GH-76</strain>
    </source>
</reference>
<feature type="compositionally biased region" description="Low complexity" evidence="1">
    <location>
        <begin position="163"/>
        <end position="173"/>
    </location>
</feature>
<evidence type="ECO:0000313" key="4">
    <source>
        <dbReference type="Proteomes" id="UP001465976"/>
    </source>
</evidence>
<feature type="compositionally biased region" description="Low complexity" evidence="1">
    <location>
        <begin position="231"/>
        <end position="243"/>
    </location>
</feature>
<gene>
    <name evidence="3" type="ORF">V5O48_009823</name>
</gene>
<dbReference type="InterPro" id="IPR045341">
    <property type="entry name" value="DUF6532"/>
</dbReference>
<evidence type="ECO:0000313" key="3">
    <source>
        <dbReference type="EMBL" id="KAL0572145.1"/>
    </source>
</evidence>
<sequence length="640" mass="69637">MSTSTRIGRRSQVDLQPGEALPSPQVPVESTPEDKGSKSRQTAINAGVRRQSKEQAAGRSWEIYIPKTRGPKGTRADGDAPATKKNLKKRKPEAEMQESSQSINKKTRTASKPAATTNMKKMAKGKHKTAAPAKSPGPATASPRTRGSAPNINPDQESDQGVAEEAPNAAVPPRQRLRIRHAQIVESSPEDGEEEDDASEEDENSNEEDNNELEQPGDDNDASRLFDDEAPSFASTTTPASASQHQPSTSDVLQDGILSGDGTGFDWDIGELDDNDTMGDKENAIGRPLTGVRAQRLADEYPTILSFISNATNGRPAPSSAPHPVLLSTSSIRSGQKTVVYPWKDRTKLELPTGPSGNTVKSQLPLLKQNHAIQEVIRKSIEKAFIHTCLDTSINPFSSVGMLEISRKCLIQAAETKYGGEYDIAHRLEDGDLLEYVQPISGCTSHRLRILLTKTKDDCVAVVKNCLDLENTEAGRIKAKNLSDLNSYIYPPQTDPALVRAAPFANPVIAKTIGAAFFAKKSKYYERIRASEVFQSSVKDKPMEKEIPKAMVAFACVIIMNVLQSHQTGLYQDFGCSTTHESTYAAILVLLNEVQARLPVWYHTTMHDMYNAAVGTLPLATIQDHAALIASVAWDATATQ</sequence>
<feature type="domain" description="DUF6532" evidence="2">
    <location>
        <begin position="386"/>
        <end position="593"/>
    </location>
</feature>
<evidence type="ECO:0000259" key="2">
    <source>
        <dbReference type="Pfam" id="PF20149"/>
    </source>
</evidence>
<comment type="caution">
    <text evidence="3">The sequence shown here is derived from an EMBL/GenBank/DDBJ whole genome shotgun (WGS) entry which is preliminary data.</text>
</comment>
<feature type="compositionally biased region" description="Polar residues" evidence="1">
    <location>
        <begin position="142"/>
        <end position="155"/>
    </location>
</feature>
<evidence type="ECO:0000256" key="1">
    <source>
        <dbReference type="SAM" id="MobiDB-lite"/>
    </source>
</evidence>
<dbReference type="Proteomes" id="UP001465976">
    <property type="component" value="Unassembled WGS sequence"/>
</dbReference>
<name>A0ABR3FA57_9AGAR</name>
<dbReference type="Pfam" id="PF20149">
    <property type="entry name" value="DUF6532"/>
    <property type="match status" value="1"/>
</dbReference>
<dbReference type="EMBL" id="JBAHYK010000667">
    <property type="protein sequence ID" value="KAL0572145.1"/>
    <property type="molecule type" value="Genomic_DNA"/>
</dbReference>
<accession>A0ABR3FA57</accession>
<feature type="region of interest" description="Disordered" evidence="1">
    <location>
        <begin position="1"/>
        <end position="259"/>
    </location>
</feature>
<keyword evidence="4" id="KW-1185">Reference proteome</keyword>
<organism evidence="3 4">
    <name type="scientific">Marasmius crinis-equi</name>
    <dbReference type="NCBI Taxonomy" id="585013"/>
    <lineage>
        <taxon>Eukaryota</taxon>
        <taxon>Fungi</taxon>
        <taxon>Dikarya</taxon>
        <taxon>Basidiomycota</taxon>
        <taxon>Agaricomycotina</taxon>
        <taxon>Agaricomycetes</taxon>
        <taxon>Agaricomycetidae</taxon>
        <taxon>Agaricales</taxon>
        <taxon>Marasmiineae</taxon>
        <taxon>Marasmiaceae</taxon>
        <taxon>Marasmius</taxon>
    </lineage>
</organism>